<dbReference type="RefSeq" id="WP_082055963.1">
    <property type="nucleotide sequence ID" value="NZ_CP047166.1"/>
</dbReference>
<dbReference type="InterPro" id="IPR019600">
    <property type="entry name" value="Hemin_uptake_protein_HemP"/>
</dbReference>
<gene>
    <name evidence="1" type="primary">hemP</name>
    <name evidence="1" type="ORF">GQA70_11390</name>
</gene>
<dbReference type="Pfam" id="PF10636">
    <property type="entry name" value="hemP"/>
    <property type="match status" value="1"/>
</dbReference>
<reference evidence="1 2" key="1">
    <citation type="submission" date="2019-12" db="EMBL/GenBank/DDBJ databases">
        <title>Complete Genome Sequence of a Quorum-Sensing Bacterium,Rhodobacteraceae bacterium C31, Isolated from a marine microalgae symbiotic bacteria.</title>
        <authorList>
            <person name="Zhang Y."/>
        </authorList>
    </citation>
    <scope>NUCLEOTIDE SEQUENCE [LARGE SCALE GENOMIC DNA]</scope>
    <source>
        <strain evidence="1 2">C31</strain>
    </source>
</reference>
<sequence>MRRAPDPVTAAAQSQGATPVYDAHDLITDGVKAEIVLDGQTYILRITRAGKLILTK</sequence>
<evidence type="ECO:0000313" key="2">
    <source>
        <dbReference type="Proteomes" id="UP000596387"/>
    </source>
</evidence>
<evidence type="ECO:0000313" key="1">
    <source>
        <dbReference type="EMBL" id="QRF68475.1"/>
    </source>
</evidence>
<dbReference type="EMBL" id="CP047166">
    <property type="protein sequence ID" value="QRF68475.1"/>
    <property type="molecule type" value="Genomic_DNA"/>
</dbReference>
<dbReference type="Proteomes" id="UP000596387">
    <property type="component" value="Chromosome"/>
</dbReference>
<proteinExistence type="predicted"/>
<protein>
    <submittedName>
        <fullName evidence="1">Hemin uptake protein HemP</fullName>
    </submittedName>
</protein>
<name>A0ABX7FD10_9RHOB</name>
<keyword evidence="2" id="KW-1185">Reference proteome</keyword>
<accession>A0ABX7FD10</accession>
<dbReference type="Gene3D" id="2.10.70.10">
    <property type="entry name" value="Complement Module, domain 1"/>
    <property type="match status" value="1"/>
</dbReference>
<organism evidence="1 2">
    <name type="scientific">Ponticoccus alexandrii</name>
    <dbReference type="NCBI Taxonomy" id="1943633"/>
    <lineage>
        <taxon>Bacteria</taxon>
        <taxon>Pseudomonadati</taxon>
        <taxon>Pseudomonadota</taxon>
        <taxon>Alphaproteobacteria</taxon>
        <taxon>Rhodobacterales</taxon>
        <taxon>Roseobacteraceae</taxon>
        <taxon>Ponticoccus</taxon>
    </lineage>
</organism>